<organism evidence="1 2">
    <name type="scientific">Coleofasciculus chthonoplastes PCC 7420</name>
    <dbReference type="NCBI Taxonomy" id="118168"/>
    <lineage>
        <taxon>Bacteria</taxon>
        <taxon>Bacillati</taxon>
        <taxon>Cyanobacteriota</taxon>
        <taxon>Cyanophyceae</taxon>
        <taxon>Coleofasciculales</taxon>
        <taxon>Coleofasciculaceae</taxon>
        <taxon>Coleofasciculus</taxon>
    </lineage>
</organism>
<dbReference type="Proteomes" id="UP000003835">
    <property type="component" value="Unassembled WGS sequence"/>
</dbReference>
<dbReference type="EMBL" id="DS989845">
    <property type="protein sequence ID" value="EDX76709.1"/>
    <property type="molecule type" value="Genomic_DNA"/>
</dbReference>
<evidence type="ECO:0000313" key="1">
    <source>
        <dbReference type="EMBL" id="EDX76709.1"/>
    </source>
</evidence>
<evidence type="ECO:0000313" key="2">
    <source>
        <dbReference type="Proteomes" id="UP000003835"/>
    </source>
</evidence>
<accession>B4VMZ9</accession>
<sequence length="47" mass="5627">MAQWGCFYPKSEERYPRYNLVRTGGLCFCSSDFNRLFKRLGGWEDEL</sequence>
<keyword evidence="2" id="KW-1185">Reference proteome</keyword>
<protein>
    <submittedName>
        <fullName evidence="1">Uncharacterized protein</fullName>
    </submittedName>
</protein>
<dbReference type="HOGENOM" id="CLU_3166797_0_0_3"/>
<proteinExistence type="predicted"/>
<name>B4VMZ9_9CYAN</name>
<reference evidence="1 2" key="1">
    <citation type="submission" date="2008-07" db="EMBL/GenBank/DDBJ databases">
        <authorList>
            <person name="Tandeau de Marsac N."/>
            <person name="Ferriera S."/>
            <person name="Johnson J."/>
            <person name="Kravitz S."/>
            <person name="Beeson K."/>
            <person name="Sutton G."/>
            <person name="Rogers Y.-H."/>
            <person name="Friedman R."/>
            <person name="Frazier M."/>
            <person name="Venter J.C."/>
        </authorList>
    </citation>
    <scope>NUCLEOTIDE SEQUENCE [LARGE SCALE GENOMIC DNA]</scope>
    <source>
        <strain evidence="1 2">PCC 7420</strain>
    </source>
</reference>
<dbReference type="STRING" id="118168.MC7420_1712"/>
<dbReference type="AlphaFoldDB" id="B4VMZ9"/>
<gene>
    <name evidence="1" type="ORF">MC7420_1712</name>
</gene>